<dbReference type="InterPro" id="IPR006674">
    <property type="entry name" value="HD_domain"/>
</dbReference>
<evidence type="ECO:0000313" key="3">
    <source>
        <dbReference type="Proteomes" id="UP001597478"/>
    </source>
</evidence>
<reference evidence="3" key="1">
    <citation type="journal article" date="2019" name="Int. J. Syst. Evol. Microbiol.">
        <title>The Global Catalogue of Microorganisms (GCM) 10K type strain sequencing project: providing services to taxonomists for standard genome sequencing and annotation.</title>
        <authorList>
            <consortium name="The Broad Institute Genomics Platform"/>
            <consortium name="The Broad Institute Genome Sequencing Center for Infectious Disease"/>
            <person name="Wu L."/>
            <person name="Ma J."/>
        </authorList>
    </citation>
    <scope>NUCLEOTIDE SEQUENCE [LARGE SCALE GENOMIC DNA]</scope>
    <source>
        <strain evidence="3">IBRC-M 10906</strain>
    </source>
</reference>
<dbReference type="NCBIfam" id="NF046112">
    <property type="entry name" value="MSMEG_6209_Nter"/>
    <property type="match status" value="1"/>
</dbReference>
<dbReference type="RefSeq" id="WP_377389522.1">
    <property type="nucleotide sequence ID" value="NZ_JBHSAN010000017.1"/>
</dbReference>
<gene>
    <name evidence="2" type="ORF">ACFS2C_04075</name>
</gene>
<accession>A0ABW5W7S8</accession>
<dbReference type="EMBL" id="JBHUOF010000004">
    <property type="protein sequence ID" value="MFD2798565.1"/>
    <property type="molecule type" value="Genomic_DNA"/>
</dbReference>
<dbReference type="SUPFAM" id="SSF109604">
    <property type="entry name" value="HD-domain/PDEase-like"/>
    <property type="match status" value="1"/>
</dbReference>
<comment type="caution">
    <text evidence="2">The sequence shown here is derived from an EMBL/GenBank/DDBJ whole genome shotgun (WGS) entry which is preliminary data.</text>
</comment>
<evidence type="ECO:0000313" key="2">
    <source>
        <dbReference type="EMBL" id="MFD2798565.1"/>
    </source>
</evidence>
<dbReference type="InterPro" id="IPR003607">
    <property type="entry name" value="HD/PDEase_dom"/>
</dbReference>
<keyword evidence="3" id="KW-1185">Reference proteome</keyword>
<dbReference type="Gene3D" id="1.10.3210.10">
    <property type="entry name" value="Hypothetical protein af1432"/>
    <property type="match status" value="1"/>
</dbReference>
<name>A0ABW5W7S8_9PSEU</name>
<dbReference type="CDD" id="cd00077">
    <property type="entry name" value="HDc"/>
    <property type="match status" value="1"/>
</dbReference>
<sequence length="267" mass="29297">MGTPEPSTVAHARLDQQIQALETRLAREQRRVPASVIHDRVRQERARFANARVLTFVPILVERAVRAGIRSGAESLPGWAERTARELLATELPRRWAHTQGVARAATRIAHLVAPAESDTLIAAAWLHDIGYASPVNVTGFHPLDGARYLHDRGVDPRVCALVAHHAGAAAVAELLGLSHELARFPDERGPVRDALWYCDMTTSPTGEPVSFTDRMAEIEARRGPDDPVVRALAVNRPERAAAVRRTQRRIDLATSLGPRMARMSAA</sequence>
<organism evidence="2 3">
    <name type="scientific">Prauserella oleivorans</name>
    <dbReference type="NCBI Taxonomy" id="1478153"/>
    <lineage>
        <taxon>Bacteria</taxon>
        <taxon>Bacillati</taxon>
        <taxon>Actinomycetota</taxon>
        <taxon>Actinomycetes</taxon>
        <taxon>Pseudonocardiales</taxon>
        <taxon>Pseudonocardiaceae</taxon>
        <taxon>Prauserella</taxon>
    </lineage>
</organism>
<protein>
    <submittedName>
        <fullName evidence="2">Three-helix bundle dimerization domain-containing protein</fullName>
    </submittedName>
</protein>
<dbReference type="NCBIfam" id="TIGR00277">
    <property type="entry name" value="HDIG"/>
    <property type="match status" value="1"/>
</dbReference>
<dbReference type="Pfam" id="PF01966">
    <property type="entry name" value="HD"/>
    <property type="match status" value="1"/>
</dbReference>
<dbReference type="Proteomes" id="UP001597478">
    <property type="component" value="Unassembled WGS sequence"/>
</dbReference>
<proteinExistence type="predicted"/>
<evidence type="ECO:0000259" key="1">
    <source>
        <dbReference type="Pfam" id="PF01966"/>
    </source>
</evidence>
<feature type="domain" description="HD" evidence="1">
    <location>
        <begin position="95"/>
        <end position="170"/>
    </location>
</feature>
<dbReference type="InterPro" id="IPR006675">
    <property type="entry name" value="HDIG_dom"/>
</dbReference>